<feature type="transmembrane region" description="Helical" evidence="6">
    <location>
        <begin position="455"/>
        <end position="474"/>
    </location>
</feature>
<dbReference type="SUPFAM" id="SSF56281">
    <property type="entry name" value="Metallo-hydrolase/oxidoreductase"/>
    <property type="match status" value="1"/>
</dbReference>
<name>A0A5D4T0Q2_9BACI</name>
<evidence type="ECO:0000259" key="7">
    <source>
        <dbReference type="SMART" id="SM00849"/>
    </source>
</evidence>
<dbReference type="InterPro" id="IPR035681">
    <property type="entry name" value="ComA-like_MBL"/>
</dbReference>
<dbReference type="GO" id="GO:0030420">
    <property type="term" value="P:establishment of competence for transformation"/>
    <property type="evidence" value="ECO:0007669"/>
    <property type="project" value="InterPro"/>
</dbReference>
<feature type="transmembrane region" description="Helical" evidence="6">
    <location>
        <begin position="481"/>
        <end position="499"/>
    </location>
</feature>
<keyword evidence="2" id="KW-1003">Cell membrane</keyword>
<feature type="domain" description="Metallo-beta-lactamase" evidence="7">
    <location>
        <begin position="512"/>
        <end position="722"/>
    </location>
</feature>
<proteinExistence type="predicted"/>
<evidence type="ECO:0000256" key="4">
    <source>
        <dbReference type="ARBA" id="ARBA00022989"/>
    </source>
</evidence>
<keyword evidence="4 6" id="KW-1133">Transmembrane helix</keyword>
<evidence type="ECO:0000313" key="9">
    <source>
        <dbReference type="Proteomes" id="UP000322524"/>
    </source>
</evidence>
<dbReference type="NCBIfam" id="TIGR00361">
    <property type="entry name" value="ComEC_Rec2"/>
    <property type="match status" value="1"/>
</dbReference>
<feature type="transmembrane region" description="Helical" evidence="6">
    <location>
        <begin position="423"/>
        <end position="443"/>
    </location>
</feature>
<comment type="caution">
    <text evidence="8">The sequence shown here is derived from an EMBL/GenBank/DDBJ whole genome shotgun (WGS) entry which is preliminary data.</text>
</comment>
<dbReference type="Proteomes" id="UP000322524">
    <property type="component" value="Unassembled WGS sequence"/>
</dbReference>
<protein>
    <submittedName>
        <fullName evidence="8">DNA internalization-related competence protein ComEC/Rec2</fullName>
    </submittedName>
</protein>
<keyword evidence="3 6" id="KW-0812">Transmembrane</keyword>
<dbReference type="PANTHER" id="PTHR30619:SF1">
    <property type="entry name" value="RECOMBINATION PROTEIN 2"/>
    <property type="match status" value="1"/>
</dbReference>
<keyword evidence="5 6" id="KW-0472">Membrane</keyword>
<feature type="transmembrane region" description="Helical" evidence="6">
    <location>
        <begin position="236"/>
        <end position="259"/>
    </location>
</feature>
<feature type="transmembrane region" description="Helical" evidence="6">
    <location>
        <begin position="312"/>
        <end position="331"/>
    </location>
</feature>
<comment type="subcellular location">
    <subcellularLocation>
        <location evidence="1">Cell membrane</location>
        <topology evidence="1">Multi-pass membrane protein</topology>
    </subcellularLocation>
</comment>
<dbReference type="NCBIfam" id="TIGR00360">
    <property type="entry name" value="ComEC_N-term"/>
    <property type="match status" value="1"/>
</dbReference>
<dbReference type="Pfam" id="PF00753">
    <property type="entry name" value="Lactamase_B"/>
    <property type="match status" value="1"/>
</dbReference>
<evidence type="ECO:0000256" key="1">
    <source>
        <dbReference type="ARBA" id="ARBA00004651"/>
    </source>
</evidence>
<dbReference type="GO" id="GO:0005886">
    <property type="term" value="C:plasma membrane"/>
    <property type="evidence" value="ECO:0007669"/>
    <property type="project" value="UniProtKB-SubCell"/>
</dbReference>
<dbReference type="OrthoDB" id="9761531at2"/>
<dbReference type="AlphaFoldDB" id="A0A5D4T0Q2"/>
<feature type="transmembrane region" description="Helical" evidence="6">
    <location>
        <begin position="394"/>
        <end position="416"/>
    </location>
</feature>
<dbReference type="Pfam" id="PF13567">
    <property type="entry name" value="DUF4131"/>
    <property type="match status" value="1"/>
</dbReference>
<gene>
    <name evidence="8" type="ORF">FZC76_07665</name>
</gene>
<feature type="transmembrane region" description="Helical" evidence="6">
    <location>
        <begin position="362"/>
        <end position="382"/>
    </location>
</feature>
<dbReference type="CDD" id="cd07731">
    <property type="entry name" value="ComA-like_MBL-fold"/>
    <property type="match status" value="1"/>
</dbReference>
<evidence type="ECO:0000256" key="3">
    <source>
        <dbReference type="ARBA" id="ARBA00022692"/>
    </source>
</evidence>
<dbReference type="RefSeq" id="WP_148987664.1">
    <property type="nucleotide sequence ID" value="NZ_VTEV01000003.1"/>
</dbReference>
<dbReference type="InterPro" id="IPR004797">
    <property type="entry name" value="Competence_ComEC/Rec2"/>
</dbReference>
<sequence length="769" mass="86786">MKQRTGFYAYLAIASCLGIAVSRSGFHWGLLTLALLFFSLIYCIDEKPQRLFFLTILFTVGFSSYMTYVDHHNFSMHVKDETKFQGTVHSPLIMDGNKASFQMKSNLHEVLMVEYYLEREEESSQLNEMAVGDKCVWSGILKQPQRASNPHAFNYKKYLYEQKIHWILSLNALPQTCLSPTKTSFLTSMKQIRQQGINLISNYVDQTNASFMISLIFGDRSSLNESILDAYQQLGLVHLLAISGLHVGIITAATFYLGIRIGLSRQWMNLFLLLLLPLYVLLAGGAPSVMRAATMTGVALTLLLMKKKVFSIDTIGLACIFVLILSPYYLYHIGFQLSFSVSLSLLLASGSLQKVQNGVAQLFFVSIIAQVASLPLLLYHFYQFSLWSPLLNLLFVAFYSLYVLPVSFLLFFILLLSPDHVSLFVPFLSYPLELMNSFAVRMAEFPIGTLVFGKPPILLLAAYGFSVIFFFYKWELNQRRSAVIVLLLCMVFHWNINYFNPFGKVVVLDIGQGDAIFIRLPFNKGKYLIDTGGAFNFPQEEWEKKKREFHSGSDILVPFLKAEGVRRLDKLILTHGDFDHTGNVESLWGEVGIKEVIVPKGFGEDEVEQEIIKEAQRRGVSIGMAVSNTGWKEGEASFLYLHPTKFYESKNEGSIVLFAVLGKKKWLFTGDMGEEGERDLLHHYPNLNVDVLKVGHHGSNTSSTASFLDTISPDVAIISVGRNNRFGHPHQKVLDRLSQVDAKVYRTDLQGAILFDFTHRGGTFSTLIP</sequence>
<feature type="transmembrane region" description="Helical" evidence="6">
    <location>
        <begin position="7"/>
        <end position="22"/>
    </location>
</feature>
<dbReference type="SMART" id="SM00849">
    <property type="entry name" value="Lactamase_B"/>
    <property type="match status" value="1"/>
</dbReference>
<evidence type="ECO:0000313" key="8">
    <source>
        <dbReference type="EMBL" id="TYS68809.1"/>
    </source>
</evidence>
<feature type="transmembrane region" description="Helical" evidence="6">
    <location>
        <begin position="51"/>
        <end position="69"/>
    </location>
</feature>
<dbReference type="EMBL" id="VTEV01000003">
    <property type="protein sequence ID" value="TYS68809.1"/>
    <property type="molecule type" value="Genomic_DNA"/>
</dbReference>
<dbReference type="Pfam" id="PF03772">
    <property type="entry name" value="Competence"/>
    <property type="match status" value="1"/>
</dbReference>
<organism evidence="8 9">
    <name type="scientific">Sutcliffiella horikoshii</name>
    <dbReference type="NCBI Taxonomy" id="79883"/>
    <lineage>
        <taxon>Bacteria</taxon>
        <taxon>Bacillati</taxon>
        <taxon>Bacillota</taxon>
        <taxon>Bacilli</taxon>
        <taxon>Bacillales</taxon>
        <taxon>Bacillaceae</taxon>
        <taxon>Sutcliffiella</taxon>
    </lineage>
</organism>
<dbReference type="PANTHER" id="PTHR30619">
    <property type="entry name" value="DNA INTERNALIZATION/COMPETENCE PROTEIN COMEC/REC2"/>
    <property type="match status" value="1"/>
</dbReference>
<evidence type="ECO:0000256" key="6">
    <source>
        <dbReference type="SAM" id="Phobius"/>
    </source>
</evidence>
<evidence type="ECO:0000256" key="5">
    <source>
        <dbReference type="ARBA" id="ARBA00023136"/>
    </source>
</evidence>
<evidence type="ECO:0000256" key="2">
    <source>
        <dbReference type="ARBA" id="ARBA00022475"/>
    </source>
</evidence>
<dbReference type="PROSITE" id="PS51257">
    <property type="entry name" value="PROKAR_LIPOPROTEIN"/>
    <property type="match status" value="1"/>
</dbReference>
<dbReference type="InterPro" id="IPR001279">
    <property type="entry name" value="Metallo-B-lactamas"/>
</dbReference>
<dbReference type="InterPro" id="IPR036866">
    <property type="entry name" value="RibonucZ/Hydroxyglut_hydro"/>
</dbReference>
<dbReference type="Gene3D" id="3.60.15.10">
    <property type="entry name" value="Ribonuclease Z/Hydroxyacylglutathione hydrolase-like"/>
    <property type="match status" value="1"/>
</dbReference>
<dbReference type="InterPro" id="IPR052159">
    <property type="entry name" value="Competence_DNA_uptake"/>
</dbReference>
<feature type="transmembrane region" description="Helical" evidence="6">
    <location>
        <begin position="28"/>
        <end position="44"/>
    </location>
</feature>
<accession>A0A5D4T0Q2</accession>
<reference evidence="8 9" key="1">
    <citation type="submission" date="2019-08" db="EMBL/GenBank/DDBJ databases">
        <title>Bacillus genomes from the desert of Cuatro Cienegas, Coahuila.</title>
        <authorList>
            <person name="Olmedo-Alvarez G."/>
        </authorList>
    </citation>
    <scope>NUCLEOTIDE SEQUENCE [LARGE SCALE GENOMIC DNA]</scope>
    <source>
        <strain evidence="8 9">CH28_1T</strain>
    </source>
</reference>
<dbReference type="InterPro" id="IPR025405">
    <property type="entry name" value="DUF4131"/>
</dbReference>
<dbReference type="InterPro" id="IPR004477">
    <property type="entry name" value="ComEC_N"/>
</dbReference>